<dbReference type="EMBL" id="JAGTIS010000009">
    <property type="protein sequence ID" value="MBT8767750.1"/>
    <property type="molecule type" value="Genomic_DNA"/>
</dbReference>
<dbReference type="Gene3D" id="3.50.50.60">
    <property type="entry name" value="FAD/NAD(P)-binding domain"/>
    <property type="match status" value="2"/>
</dbReference>
<evidence type="ECO:0000256" key="2">
    <source>
        <dbReference type="ARBA" id="ARBA00022630"/>
    </source>
</evidence>
<comment type="subunit">
    <text evidence="10">Heterotetramer of 2 PreA and 2 PreT subunits.</text>
</comment>
<proteinExistence type="predicted"/>
<dbReference type="Pfam" id="PF14691">
    <property type="entry name" value="Fer4_20"/>
    <property type="match status" value="1"/>
</dbReference>
<evidence type="ECO:0000256" key="11">
    <source>
        <dbReference type="ARBA" id="ARBA00049728"/>
    </source>
</evidence>
<dbReference type="Gene3D" id="1.10.1060.10">
    <property type="entry name" value="Alpha-helical ferredoxin"/>
    <property type="match status" value="1"/>
</dbReference>
<evidence type="ECO:0000313" key="14">
    <source>
        <dbReference type="Proteomes" id="UP001519667"/>
    </source>
</evidence>
<name>A0ABS5XL43_9GAMM</name>
<dbReference type="PRINTS" id="PR00368">
    <property type="entry name" value="FADPNR"/>
</dbReference>
<evidence type="ECO:0000259" key="12">
    <source>
        <dbReference type="PROSITE" id="PS51379"/>
    </source>
</evidence>
<evidence type="ECO:0000256" key="3">
    <source>
        <dbReference type="ARBA" id="ARBA00022643"/>
    </source>
</evidence>
<dbReference type="InterPro" id="IPR036188">
    <property type="entry name" value="FAD/NAD-bd_sf"/>
</dbReference>
<feature type="domain" description="4Fe-4S ferredoxin-type" evidence="12">
    <location>
        <begin position="32"/>
        <end position="65"/>
    </location>
</feature>
<comment type="catalytic activity">
    <reaction evidence="8">
        <text>5,6-dihydrouracil + NAD(+) = uracil + NADH + H(+)</text>
        <dbReference type="Rhea" id="RHEA:20189"/>
        <dbReference type="ChEBI" id="CHEBI:15378"/>
        <dbReference type="ChEBI" id="CHEBI:15901"/>
        <dbReference type="ChEBI" id="CHEBI:17568"/>
        <dbReference type="ChEBI" id="CHEBI:57540"/>
        <dbReference type="ChEBI" id="CHEBI:57945"/>
        <dbReference type="EC" id="1.3.1.1"/>
    </reaction>
</comment>
<dbReference type="SUPFAM" id="SSF46548">
    <property type="entry name" value="alpha-helical ferredoxin"/>
    <property type="match status" value="1"/>
</dbReference>
<evidence type="ECO:0000256" key="10">
    <source>
        <dbReference type="ARBA" id="ARBA00049714"/>
    </source>
</evidence>
<dbReference type="Proteomes" id="UP001519667">
    <property type="component" value="Unassembled WGS sequence"/>
</dbReference>
<evidence type="ECO:0000256" key="5">
    <source>
        <dbReference type="ARBA" id="ARBA00030119"/>
    </source>
</evidence>
<dbReference type="InterPro" id="IPR017896">
    <property type="entry name" value="4Fe4S_Fe-S-bd"/>
</dbReference>
<evidence type="ECO:0000256" key="1">
    <source>
        <dbReference type="ARBA" id="ARBA00001917"/>
    </source>
</evidence>
<comment type="cofactor">
    <cofactor evidence="1">
        <name>FMN</name>
        <dbReference type="ChEBI" id="CHEBI:58210"/>
    </cofactor>
</comment>
<evidence type="ECO:0000256" key="6">
    <source>
        <dbReference type="ARBA" id="ARBA00032722"/>
    </source>
</evidence>
<dbReference type="PROSITE" id="PS51379">
    <property type="entry name" value="4FE4S_FER_2"/>
    <property type="match status" value="1"/>
</dbReference>
<dbReference type="PANTHER" id="PTHR43073:SF2">
    <property type="entry name" value="DIHYDROPYRIMIDINE DEHYDROGENASE [NADP(+)]"/>
    <property type="match status" value="1"/>
</dbReference>
<evidence type="ECO:0000313" key="13">
    <source>
        <dbReference type="EMBL" id="MBT8767750.1"/>
    </source>
</evidence>
<keyword evidence="3" id="KW-0288">FMN</keyword>
<dbReference type="PANTHER" id="PTHR43073">
    <property type="entry name" value="DIHYDROPYRIMIDINE DEHYDROGENASE [NADP(+)]"/>
    <property type="match status" value="1"/>
</dbReference>
<dbReference type="PRINTS" id="PR00469">
    <property type="entry name" value="PNDRDTASEII"/>
</dbReference>
<accession>A0ABS5XL43</accession>
<dbReference type="InterPro" id="IPR009051">
    <property type="entry name" value="Helical_ferredxn"/>
</dbReference>
<keyword evidence="14" id="KW-1185">Reference proteome</keyword>
<evidence type="ECO:0000256" key="8">
    <source>
        <dbReference type="ARBA" id="ARBA00048792"/>
    </source>
</evidence>
<comment type="caution">
    <text evidence="13">The sequence shown here is derived from an EMBL/GenBank/DDBJ whole genome shotgun (WGS) entry which is preliminary data.</text>
</comment>
<evidence type="ECO:0000256" key="4">
    <source>
        <dbReference type="ARBA" id="ARBA00023002"/>
    </source>
</evidence>
<sequence>MIKPLDHLPRPHEDGATLADHFRDLAPPLNDRQAQLEASRCLYCYDAPCVNACPSEIDIPSFIRNIHQENVQGAAQKILSANILGGSCARVCPTEILCQQACVRNNAQECAPVLIGLLQRYALDNANFTEHPFKRAASTGKRIAVVGAGPAGLSCAHRCALHGHEVVIFEAREKAGGLNEYGIAKYKLVNDFAQRELEFLLEIGGIEIRHGQKLGDNLSLTELHQQFDSVFLGLGLAASKQLGLAHEDAPGLLAATDYIRELRQADDLSQLPLADRCIVLGAGNTAIDMAVQMARLGARDVNLVYRRGVEEMGATEHEQEIAKANQVRLLTWAAPEEVLLNEQGQVRGMRFVRTRLEEGRLQTTGETFELAADAIFKAIGQAFDSSALSDPLARELKRSGERIQVDEQLRTSIPGVYAGGDCTSLGQDLTVQAVQHGKLAAEAIHARLMLNQEAA</sequence>
<dbReference type="InterPro" id="IPR023753">
    <property type="entry name" value="FAD/NAD-binding_dom"/>
</dbReference>
<evidence type="ECO:0000256" key="9">
    <source>
        <dbReference type="ARBA" id="ARBA00049578"/>
    </source>
</evidence>
<keyword evidence="2" id="KW-0285">Flavoprotein</keyword>
<dbReference type="InterPro" id="IPR028261">
    <property type="entry name" value="DPD_II"/>
</dbReference>
<dbReference type="EC" id="1.3.1.1" evidence="11"/>
<dbReference type="Pfam" id="PF07992">
    <property type="entry name" value="Pyr_redox_2"/>
    <property type="match status" value="1"/>
</dbReference>
<keyword evidence="4" id="KW-0560">Oxidoreductase</keyword>
<protein>
    <recommendedName>
        <fullName evidence="11">dihydrouracil dehydrogenase (NAD(+))</fullName>
        <ecNumber evidence="11">1.3.1.1</ecNumber>
    </recommendedName>
    <alternativeName>
        <fullName evidence="6">Dihydrothymine dehydrogenase</fullName>
    </alternativeName>
    <alternativeName>
        <fullName evidence="5">Dihydrouracil dehydrogenase</fullName>
    </alternativeName>
</protein>
<comment type="catalytic activity">
    <reaction evidence="7">
        <text>5,6-dihydrothymine + NAD(+) = thymine + NADH + H(+)</text>
        <dbReference type="Rhea" id="RHEA:28791"/>
        <dbReference type="ChEBI" id="CHEBI:15378"/>
        <dbReference type="ChEBI" id="CHEBI:17821"/>
        <dbReference type="ChEBI" id="CHEBI:27468"/>
        <dbReference type="ChEBI" id="CHEBI:57540"/>
        <dbReference type="ChEBI" id="CHEBI:57945"/>
        <dbReference type="EC" id="1.3.1.1"/>
    </reaction>
</comment>
<dbReference type="SUPFAM" id="SSF51971">
    <property type="entry name" value="Nucleotide-binding domain"/>
    <property type="match status" value="2"/>
</dbReference>
<evidence type="ECO:0000256" key="7">
    <source>
        <dbReference type="ARBA" id="ARBA00047685"/>
    </source>
</evidence>
<organism evidence="13 14">
    <name type="scientific">Metapseudomonas boanensis</name>
    <dbReference type="NCBI Taxonomy" id="2822138"/>
    <lineage>
        <taxon>Bacteria</taxon>
        <taxon>Pseudomonadati</taxon>
        <taxon>Pseudomonadota</taxon>
        <taxon>Gammaproteobacteria</taxon>
        <taxon>Pseudomonadales</taxon>
        <taxon>Pseudomonadaceae</taxon>
        <taxon>Metapseudomonas</taxon>
    </lineage>
</organism>
<reference evidence="13 14" key="1">
    <citation type="submission" date="2021-04" db="EMBL/GenBank/DDBJ databases">
        <title>Pseudomonas boanensis sp. nov., a bacterium isolated from river water used for household purposes in Boane District, Mozambique.</title>
        <authorList>
            <person name="Nicklasson M."/>
            <person name="Martin-Rodriguez A.J."/>
            <person name="Thorell K."/>
            <person name="Neves L."/>
            <person name="Mussagy A."/>
            <person name="Rydberg H.A."/>
            <person name="Hernroth B."/>
            <person name="Svensson-Stadler L."/>
            <person name="Sjoling A."/>
        </authorList>
    </citation>
    <scope>NUCLEOTIDE SEQUENCE [LARGE SCALE GENOMIC DNA]</scope>
    <source>
        <strain evidence="13 14">DB1</strain>
    </source>
</reference>
<comment type="function">
    <text evidence="9">Involved in pyrimidine base degradation. Catalyzes physiologically the reduction of uracil to 5,6-dihydrouracil (DHU) by using NADH as a specific cosubstrate. It also catalyzes the reverse reaction and the reduction of thymine to 5,6-dihydrothymine (DHT).</text>
</comment>
<gene>
    <name evidence="13" type="ORF">J7302_16690</name>
</gene>